<keyword evidence="6" id="KW-1185">Reference proteome</keyword>
<dbReference type="OrthoDB" id="629492at2759"/>
<protein>
    <recommendedName>
        <fullName evidence="4">F-box domain-containing protein</fullName>
    </recommendedName>
</protein>
<dbReference type="Proteomes" id="UP001140560">
    <property type="component" value="Unassembled WGS sequence"/>
</dbReference>
<dbReference type="SUPFAM" id="SSF52047">
    <property type="entry name" value="RNI-like"/>
    <property type="match status" value="1"/>
</dbReference>
<dbReference type="GO" id="GO:0051879">
    <property type="term" value="F:Hsp90 protein binding"/>
    <property type="evidence" value="ECO:0007669"/>
    <property type="project" value="TreeGrafter"/>
</dbReference>
<dbReference type="InterPro" id="IPR036047">
    <property type="entry name" value="F-box-like_dom_sf"/>
</dbReference>
<dbReference type="SUPFAM" id="SSF81383">
    <property type="entry name" value="F-box domain"/>
    <property type="match status" value="1"/>
</dbReference>
<dbReference type="EMBL" id="JAPEUY010000014">
    <property type="protein sequence ID" value="KAJ4366171.1"/>
    <property type="molecule type" value="Genomic_DNA"/>
</dbReference>
<accession>A0A9W8Y497</accession>
<name>A0A9W8Y497_9PLEO</name>
<dbReference type="InterPro" id="IPR011990">
    <property type="entry name" value="TPR-like_helical_dom_sf"/>
</dbReference>
<dbReference type="Gene3D" id="1.20.1280.50">
    <property type="match status" value="1"/>
</dbReference>
<feature type="domain" description="F-box" evidence="4">
    <location>
        <begin position="131"/>
        <end position="178"/>
    </location>
</feature>
<gene>
    <name evidence="5" type="ORF">N0V83_007806</name>
</gene>
<dbReference type="Pfam" id="PF12937">
    <property type="entry name" value="F-box-like"/>
    <property type="match status" value="1"/>
</dbReference>
<dbReference type="AlphaFoldDB" id="A0A9W8Y497"/>
<dbReference type="Gene3D" id="3.80.10.10">
    <property type="entry name" value="Ribonuclease Inhibitor"/>
    <property type="match status" value="1"/>
</dbReference>
<proteinExistence type="predicted"/>
<feature type="repeat" description="TPR" evidence="3">
    <location>
        <begin position="7"/>
        <end position="40"/>
    </location>
</feature>
<dbReference type="Gene3D" id="1.25.40.10">
    <property type="entry name" value="Tetratricopeptide repeat domain"/>
    <property type="match status" value="1"/>
</dbReference>
<evidence type="ECO:0000256" key="3">
    <source>
        <dbReference type="PROSITE-ProRule" id="PRU00339"/>
    </source>
</evidence>
<dbReference type="PANTHER" id="PTHR22904:SF523">
    <property type="entry name" value="STRESS-INDUCED-PHOSPHOPROTEIN 1"/>
    <property type="match status" value="1"/>
</dbReference>
<dbReference type="InterPro" id="IPR019734">
    <property type="entry name" value="TPR_rpt"/>
</dbReference>
<dbReference type="InterPro" id="IPR001810">
    <property type="entry name" value="F-box_dom"/>
</dbReference>
<dbReference type="SMART" id="SM00256">
    <property type="entry name" value="FBOX"/>
    <property type="match status" value="1"/>
</dbReference>
<evidence type="ECO:0000313" key="5">
    <source>
        <dbReference type="EMBL" id="KAJ4366171.1"/>
    </source>
</evidence>
<dbReference type="PANTHER" id="PTHR22904">
    <property type="entry name" value="TPR REPEAT CONTAINING PROTEIN"/>
    <property type="match status" value="1"/>
</dbReference>
<dbReference type="PROSITE" id="PS50181">
    <property type="entry name" value="FBOX"/>
    <property type="match status" value="1"/>
</dbReference>
<dbReference type="InterPro" id="IPR032675">
    <property type="entry name" value="LRR_dom_sf"/>
</dbReference>
<evidence type="ECO:0000259" key="4">
    <source>
        <dbReference type="PROSITE" id="PS50181"/>
    </source>
</evidence>
<dbReference type="SUPFAM" id="SSF48452">
    <property type="entry name" value="TPR-like"/>
    <property type="match status" value="1"/>
</dbReference>
<comment type="caution">
    <text evidence="5">The sequence shown here is derived from an EMBL/GenBank/DDBJ whole genome shotgun (WGS) entry which is preliminary data.</text>
</comment>
<organism evidence="5 6">
    <name type="scientific">Neocucurbitaria cava</name>
    <dbReference type="NCBI Taxonomy" id="798079"/>
    <lineage>
        <taxon>Eukaryota</taxon>
        <taxon>Fungi</taxon>
        <taxon>Dikarya</taxon>
        <taxon>Ascomycota</taxon>
        <taxon>Pezizomycotina</taxon>
        <taxon>Dothideomycetes</taxon>
        <taxon>Pleosporomycetidae</taxon>
        <taxon>Pleosporales</taxon>
        <taxon>Pleosporineae</taxon>
        <taxon>Cucurbitariaceae</taxon>
        <taxon>Neocucurbitaria</taxon>
    </lineage>
</organism>
<dbReference type="SMART" id="SM00028">
    <property type="entry name" value="TPR"/>
    <property type="match status" value="3"/>
</dbReference>
<keyword evidence="2 3" id="KW-0802">TPR repeat</keyword>
<reference evidence="5" key="1">
    <citation type="submission" date="2022-10" db="EMBL/GenBank/DDBJ databases">
        <title>Tapping the CABI collections for fungal endophytes: first genome assemblies for Collariella, Neodidymelliopsis, Ascochyta clinopodiicola, Didymella pomorum, Didymosphaeria variabile, Neocosmospora piperis and Neocucurbitaria cava.</title>
        <authorList>
            <person name="Hill R."/>
        </authorList>
    </citation>
    <scope>NUCLEOTIDE SEQUENCE</scope>
    <source>
        <strain evidence="5">IMI 356814</strain>
    </source>
</reference>
<keyword evidence="1" id="KW-0677">Repeat</keyword>
<sequence length="613" mass="70158">MARRTSPEEYQELGRRYYKLKQYEQAIDVLTQGIEVAPTLGLYDHRAASYDKLKDFNAAVKDGREMIKLDKKEVKGYLRTASVLEKMEKPDTALGIYRYGMKNVSIDDKNFKLLQQLHDKLTRKLSPATAIDPFTILPVELAEMILEYLSFKNMVNCMRVSKGWRDYLAKRPKLWLHLDMSGARKPVPRSFVGNAVRRSESRLKRITVHRFEHMDVLKNIAKTCKGLTDIEFVTLPHTVSSTLIDIVQCSPSLKRFVVHPEISTDTVSQILHYQSSLEHVRFSGVTSSQIRPDWKGPPLEALNTLSIHMVEIQSAQKLKIEHLMRLASNLQSLTLSNMKNLTVPTGWPDEIDHLPPLIHLNLKRIQFSHRLVLFPPTLQRLEVETDGVYKCRIHDFARQPFLPRLTHLKLWGLEMLSAGIFEDLLDTPIDAMDADEETVMGATPLQSLSVHCLLEREDQDNGLFNGPDSLFGRSRRILTPALTSLDIATLRCDDDEIEHLLSQYETGIQSINLCCTNITGASIKMLADKLPWLKTIKADNCHKINGRDAIYYAERKGISDARKLESLNAMQCFRDASPNEEPIEPSQIDRFPRVDVEVLLERKDRVTYPNEMM</sequence>
<evidence type="ECO:0000313" key="6">
    <source>
        <dbReference type="Proteomes" id="UP001140560"/>
    </source>
</evidence>
<evidence type="ECO:0000256" key="1">
    <source>
        <dbReference type="ARBA" id="ARBA00022737"/>
    </source>
</evidence>
<evidence type="ECO:0000256" key="2">
    <source>
        <dbReference type="ARBA" id="ARBA00022803"/>
    </source>
</evidence>
<dbReference type="PROSITE" id="PS50005">
    <property type="entry name" value="TPR"/>
    <property type="match status" value="1"/>
</dbReference>